<dbReference type="OrthoDB" id="10250354at2759"/>
<organism evidence="5 6">
    <name type="scientific">Kuraishia capsulata CBS 1993</name>
    <dbReference type="NCBI Taxonomy" id="1382522"/>
    <lineage>
        <taxon>Eukaryota</taxon>
        <taxon>Fungi</taxon>
        <taxon>Dikarya</taxon>
        <taxon>Ascomycota</taxon>
        <taxon>Saccharomycotina</taxon>
        <taxon>Pichiomycetes</taxon>
        <taxon>Pichiales</taxon>
        <taxon>Pichiaceae</taxon>
        <taxon>Kuraishia</taxon>
    </lineage>
</organism>
<dbReference type="AlphaFoldDB" id="W6MR70"/>
<evidence type="ECO:0000313" key="6">
    <source>
        <dbReference type="Proteomes" id="UP000019384"/>
    </source>
</evidence>
<reference evidence="5" key="1">
    <citation type="submission" date="2013-12" db="EMBL/GenBank/DDBJ databases">
        <authorList>
            <person name="Genoscope - CEA"/>
        </authorList>
    </citation>
    <scope>NUCLEOTIDE SEQUENCE</scope>
    <source>
        <strain evidence="5">CBS 1993</strain>
    </source>
</reference>
<feature type="region of interest" description="Disordered" evidence="4">
    <location>
        <begin position="151"/>
        <end position="171"/>
    </location>
</feature>
<reference evidence="5" key="2">
    <citation type="submission" date="2014-02" db="EMBL/GenBank/DDBJ databases">
        <title>Complete DNA sequence of /Kuraishia capsulata/ illustrates novel genomic features among budding yeasts (/Saccharomycotina/).</title>
        <authorList>
            <person name="Morales L."/>
            <person name="Noel B."/>
            <person name="Porcel B."/>
            <person name="Marcet-Houben M."/>
            <person name="Hullo M-F."/>
            <person name="Sacerdot C."/>
            <person name="Tekaia F."/>
            <person name="Leh-Louis V."/>
            <person name="Despons L."/>
            <person name="Khanna V."/>
            <person name="Aury J-M."/>
            <person name="Barbe V."/>
            <person name="Couloux A."/>
            <person name="Labadie K."/>
            <person name="Pelletier E."/>
            <person name="Souciet J-L."/>
            <person name="Boekhout T."/>
            <person name="Gabaldon T."/>
            <person name="Wincker P."/>
            <person name="Dujon B."/>
        </authorList>
    </citation>
    <scope>NUCLEOTIDE SEQUENCE</scope>
    <source>
        <strain evidence="5">CBS 1993</strain>
    </source>
</reference>
<dbReference type="InterPro" id="IPR011990">
    <property type="entry name" value="TPR-like_helical_dom_sf"/>
</dbReference>
<evidence type="ECO:0000313" key="5">
    <source>
        <dbReference type="EMBL" id="CDK27737.1"/>
    </source>
</evidence>
<dbReference type="SMART" id="SM00028">
    <property type="entry name" value="TPR"/>
    <property type="match status" value="3"/>
</dbReference>
<keyword evidence="6" id="KW-1185">Reference proteome</keyword>
<dbReference type="Gene3D" id="1.25.40.10">
    <property type="entry name" value="Tetratricopeptide repeat domain"/>
    <property type="match status" value="1"/>
</dbReference>
<dbReference type="HOGENOM" id="CLU_924573_0_0_1"/>
<dbReference type="STRING" id="1382522.W6MR70"/>
<dbReference type="EMBL" id="HG793128">
    <property type="protein sequence ID" value="CDK27737.1"/>
    <property type="molecule type" value="Genomic_DNA"/>
</dbReference>
<dbReference type="InterPro" id="IPR019734">
    <property type="entry name" value="TPR_rpt"/>
</dbReference>
<dbReference type="PROSITE" id="PS50005">
    <property type="entry name" value="TPR"/>
    <property type="match status" value="1"/>
</dbReference>
<dbReference type="GeneID" id="34521118"/>
<name>W6MR70_9ASCO</name>
<proteinExistence type="predicted"/>
<sequence>MSQQALKLKDLGNAEFKKGQFKEALRFYKDSISINAHDPVVYSNSAAAHWKLGHYEESLADCDRGLELSPELKIKAKLLLRKGTALRSLRRKAEADECFSQGELIQKELETHQSHNTIISSSITPKEGLVPIPIEKVDALPADFLPLPVPKANSPTSHNNSVPSSRANDKDVTSNLTIPREKLLRFSTLAHLPVELRQSAMKEILKVVPEVFHDYYASRAIEEEFLTFYLQSVIFYLNEGAKNVDLDANILANLKEFSKYPRFGISLLMIDESLVRHVFEGLSVSTQSRTELSTTAKVWGL</sequence>
<dbReference type="Pfam" id="PF13414">
    <property type="entry name" value="TPR_11"/>
    <property type="match status" value="1"/>
</dbReference>
<evidence type="ECO:0000256" key="2">
    <source>
        <dbReference type="ARBA" id="ARBA00022803"/>
    </source>
</evidence>
<keyword evidence="2 3" id="KW-0802">TPR repeat</keyword>
<evidence type="ECO:0000256" key="3">
    <source>
        <dbReference type="PROSITE-ProRule" id="PRU00339"/>
    </source>
</evidence>
<evidence type="ECO:0000256" key="1">
    <source>
        <dbReference type="ARBA" id="ARBA00022737"/>
    </source>
</evidence>
<evidence type="ECO:0000256" key="4">
    <source>
        <dbReference type="SAM" id="MobiDB-lite"/>
    </source>
</evidence>
<dbReference type="SUPFAM" id="SSF48452">
    <property type="entry name" value="TPR-like"/>
    <property type="match status" value="1"/>
</dbReference>
<dbReference type="GO" id="GO:0051879">
    <property type="term" value="F:Hsp90 protein binding"/>
    <property type="evidence" value="ECO:0007669"/>
    <property type="project" value="TreeGrafter"/>
</dbReference>
<gene>
    <name evidence="5" type="ORF">KUCA_T00003716001</name>
</gene>
<feature type="compositionally biased region" description="Polar residues" evidence="4">
    <location>
        <begin position="153"/>
        <end position="166"/>
    </location>
</feature>
<dbReference type="PANTHER" id="PTHR22904:SF523">
    <property type="entry name" value="STRESS-INDUCED-PHOSPHOPROTEIN 1"/>
    <property type="match status" value="1"/>
</dbReference>
<accession>W6MR70</accession>
<protein>
    <submittedName>
        <fullName evidence="5">Uncharacterized protein</fullName>
    </submittedName>
</protein>
<dbReference type="RefSeq" id="XP_022459730.1">
    <property type="nucleotide sequence ID" value="XM_022602159.1"/>
</dbReference>
<dbReference type="Proteomes" id="UP000019384">
    <property type="component" value="Unassembled WGS sequence"/>
</dbReference>
<keyword evidence="1" id="KW-0677">Repeat</keyword>
<feature type="repeat" description="TPR" evidence="3">
    <location>
        <begin position="5"/>
        <end position="38"/>
    </location>
</feature>
<dbReference type="PANTHER" id="PTHR22904">
    <property type="entry name" value="TPR REPEAT CONTAINING PROTEIN"/>
    <property type="match status" value="1"/>
</dbReference>